<organism evidence="3 4">
    <name type="scientific">Novosphingobium aureum</name>
    <dbReference type="NCBI Taxonomy" id="2792964"/>
    <lineage>
        <taxon>Bacteria</taxon>
        <taxon>Pseudomonadati</taxon>
        <taxon>Pseudomonadota</taxon>
        <taxon>Alphaproteobacteria</taxon>
        <taxon>Sphingomonadales</taxon>
        <taxon>Sphingomonadaceae</taxon>
        <taxon>Novosphingobium</taxon>
    </lineage>
</organism>
<dbReference type="GO" id="GO:0016705">
    <property type="term" value="F:oxidoreductase activity, acting on paired donors, with incorporation or reduction of molecular oxygen"/>
    <property type="evidence" value="ECO:0007669"/>
    <property type="project" value="InterPro"/>
</dbReference>
<comment type="similarity">
    <text evidence="1 2">Belongs to the cytochrome P450 family.</text>
</comment>
<dbReference type="EMBL" id="JADZGI010000003">
    <property type="protein sequence ID" value="MBH0114439.1"/>
    <property type="molecule type" value="Genomic_DNA"/>
</dbReference>
<dbReference type="GO" id="GO:0020037">
    <property type="term" value="F:heme binding"/>
    <property type="evidence" value="ECO:0007669"/>
    <property type="project" value="InterPro"/>
</dbReference>
<dbReference type="PANTHER" id="PTHR46696:SF1">
    <property type="entry name" value="CYTOCHROME P450 YJIB-RELATED"/>
    <property type="match status" value="1"/>
</dbReference>
<dbReference type="PANTHER" id="PTHR46696">
    <property type="entry name" value="P450, PUTATIVE (EUROFUNG)-RELATED"/>
    <property type="match status" value="1"/>
</dbReference>
<keyword evidence="2" id="KW-0408">Iron</keyword>
<dbReference type="SUPFAM" id="SSF48264">
    <property type="entry name" value="Cytochrome P450"/>
    <property type="match status" value="1"/>
</dbReference>
<comment type="caution">
    <text evidence="3">The sequence shown here is derived from an EMBL/GenBank/DDBJ whole genome shotgun (WGS) entry which is preliminary data.</text>
</comment>
<evidence type="ECO:0000256" key="1">
    <source>
        <dbReference type="ARBA" id="ARBA00010617"/>
    </source>
</evidence>
<gene>
    <name evidence="3" type="ORF">I5E68_15950</name>
</gene>
<keyword evidence="2" id="KW-0479">Metal-binding</keyword>
<evidence type="ECO:0000313" key="3">
    <source>
        <dbReference type="EMBL" id="MBH0114439.1"/>
    </source>
</evidence>
<dbReference type="GO" id="GO:0005506">
    <property type="term" value="F:iron ion binding"/>
    <property type="evidence" value="ECO:0007669"/>
    <property type="project" value="InterPro"/>
</dbReference>
<protein>
    <submittedName>
        <fullName evidence="3">Cytochrome P450</fullName>
    </submittedName>
</protein>
<reference evidence="3" key="1">
    <citation type="submission" date="2020-11" db="EMBL/GenBank/DDBJ databases">
        <title>Novosphingobium aureum sp. nov., a marine bacterium isolated from sediment of a salt flat.</title>
        <authorList>
            <person name="Yoo Y."/>
            <person name="Kim J.-J."/>
        </authorList>
    </citation>
    <scope>NUCLEOTIDE SEQUENCE</scope>
    <source>
        <strain evidence="3">YJ-S2-02</strain>
    </source>
</reference>
<dbReference type="InterPro" id="IPR017972">
    <property type="entry name" value="Cyt_P450_CS"/>
</dbReference>
<evidence type="ECO:0000313" key="4">
    <source>
        <dbReference type="Proteomes" id="UP000617634"/>
    </source>
</evidence>
<keyword evidence="2" id="KW-0503">Monooxygenase</keyword>
<proteinExistence type="inferred from homology"/>
<dbReference type="Gene3D" id="1.10.630.10">
    <property type="entry name" value="Cytochrome P450"/>
    <property type="match status" value="1"/>
</dbReference>
<sequence length="391" mass="43633">MQNQSQGPLDQRKSARIAARGLHIDPEVRRIATLDESRALMRNGAILQGGPGSDEVDVGNPEHVPVFYLDGDAHRQRRAAIARFFTPKAIQTRYRAIMEETTARLLAEMRAQGRARLDRITFELTVAVAADIVGLTETTPTAMAPRLERLLRTAFSQARGVGKWRDRLLRAWYGYRFYRADVAPAIRKRRGQAGDDIISQCLAKGYSDKAILIECMTYATAGMVTTREYIVMVAWHMFDNPALREDFLAADEDRQMAILLEILRIEPIAAVLYRTAPEEMADARLGALCKGERLAVDLRAVHGDERAVGACPHAIDPDRAAREGQKGEFMSFGDGAHHCPGWQVALHETRVFVDALLRIPGIALERAPDLSWNAGLMSYELRNARVTCERG</sequence>
<dbReference type="Pfam" id="PF00067">
    <property type="entry name" value="p450"/>
    <property type="match status" value="1"/>
</dbReference>
<dbReference type="GO" id="GO:0004497">
    <property type="term" value="F:monooxygenase activity"/>
    <property type="evidence" value="ECO:0007669"/>
    <property type="project" value="UniProtKB-KW"/>
</dbReference>
<keyword evidence="4" id="KW-1185">Reference proteome</keyword>
<evidence type="ECO:0000256" key="2">
    <source>
        <dbReference type="RuleBase" id="RU000461"/>
    </source>
</evidence>
<name>A0A931HES4_9SPHN</name>
<dbReference type="InterPro" id="IPR036396">
    <property type="entry name" value="Cyt_P450_sf"/>
</dbReference>
<dbReference type="InterPro" id="IPR001128">
    <property type="entry name" value="Cyt_P450"/>
</dbReference>
<dbReference type="CDD" id="cd00302">
    <property type="entry name" value="cytochrome_P450"/>
    <property type="match status" value="1"/>
</dbReference>
<accession>A0A931HES4</accession>
<keyword evidence="2" id="KW-0560">Oxidoreductase</keyword>
<dbReference type="PROSITE" id="PS00086">
    <property type="entry name" value="CYTOCHROME_P450"/>
    <property type="match status" value="1"/>
</dbReference>
<dbReference type="Proteomes" id="UP000617634">
    <property type="component" value="Unassembled WGS sequence"/>
</dbReference>
<dbReference type="AlphaFoldDB" id="A0A931HES4"/>
<keyword evidence="2" id="KW-0349">Heme</keyword>